<dbReference type="AlphaFoldDB" id="A0A1C7MK46"/>
<dbReference type="GO" id="GO:0000981">
    <property type="term" value="F:DNA-binding transcription factor activity, RNA polymerase II-specific"/>
    <property type="evidence" value="ECO:0007669"/>
    <property type="project" value="InterPro"/>
</dbReference>
<dbReference type="OrthoDB" id="39175at2759"/>
<dbReference type="CDD" id="cd00067">
    <property type="entry name" value="GAL4"/>
    <property type="match status" value="1"/>
</dbReference>
<dbReference type="PROSITE" id="PS00463">
    <property type="entry name" value="ZN2_CY6_FUNGAL_1"/>
    <property type="match status" value="1"/>
</dbReference>
<dbReference type="InterPro" id="IPR036864">
    <property type="entry name" value="Zn2-C6_fun-type_DNA-bd_sf"/>
</dbReference>
<comment type="caution">
    <text evidence="3">The sequence shown here is derived from an EMBL/GenBank/DDBJ whole genome shotgun (WGS) entry which is preliminary data.</text>
</comment>
<feature type="region of interest" description="Disordered" evidence="1">
    <location>
        <begin position="494"/>
        <end position="542"/>
    </location>
</feature>
<dbReference type="Gene3D" id="4.10.240.10">
    <property type="entry name" value="Zn(2)-C6 fungal-type DNA-binding domain"/>
    <property type="match status" value="1"/>
</dbReference>
<dbReference type="EMBL" id="LUGG01000003">
    <property type="protein sequence ID" value="OBZ76799.1"/>
    <property type="molecule type" value="Genomic_DNA"/>
</dbReference>
<dbReference type="STRING" id="5627.A0A1C7MK46"/>
<feature type="compositionally biased region" description="Basic residues" evidence="1">
    <location>
        <begin position="342"/>
        <end position="352"/>
    </location>
</feature>
<sequence>MYSSPTRTPGFALNAPHSDSRPLFHTADDRRHRDAYSDRPSFGISNVVDASKAFVSSEHIPQFPYGNRHEYYGSATITIPQIHQFRPHHEDICAFPQRRSIWLRTSHLGVLLSHRPTTTNTLVWTLPEEYTHIKQEDEFEDQKSIWNLEQHPDSYMAGQEYTDSYGFVDDNPVDVKPRVFDRSAACDYSYEHASSLGSLSPQHPGTPCYEAARENIHNQSNESLYYEPYAFAAADTESSQGYDFGTLTGSPIAPPSPIESSIHCEQPPPFQHNRSYTLAAAIAPLSPRSPYPESIARHTAEVSPKREPSPPHMDYLRAPDEQPVPSTSSSLSAPPAPSVPARRPRGRPRKKPLPVCCSRRTARSVNYPYPQFPPLPTPSAPPPFPRGLQDALTSHVPMSLDEVAMPDREDRPGQAIFKLNAAGAPKEPVKKKPIMACLFCRERKIACGPPVPGGPDQRCNQCARRGLVCEYPKESRRGQHKRGPRSVRIQALTEAAADKKPSSPSEAQEVPAAEGDTDSVPSAPAEQDTVSQLPSPTSTLSNALSPTIRARLPYEASGGSFQPSRALAVVFETSEGVGSSGRRSTACDVSDAAADGRPDAAPVEDCGERCQHSSCDVANVIGVSGRWHLDVFDAC</sequence>
<evidence type="ECO:0000313" key="3">
    <source>
        <dbReference type="EMBL" id="OBZ76799.1"/>
    </source>
</evidence>
<dbReference type="Pfam" id="PF00172">
    <property type="entry name" value="Zn_clus"/>
    <property type="match status" value="1"/>
</dbReference>
<accession>A0A1C7MK46</accession>
<proteinExistence type="predicted"/>
<protein>
    <recommendedName>
        <fullName evidence="2">Zn(2)-C6 fungal-type domain-containing protein</fullName>
    </recommendedName>
</protein>
<gene>
    <name evidence="3" type="ORF">A0H81_02966</name>
</gene>
<dbReference type="SUPFAM" id="SSF57701">
    <property type="entry name" value="Zn2/Cys6 DNA-binding domain"/>
    <property type="match status" value="1"/>
</dbReference>
<dbReference type="InterPro" id="IPR001138">
    <property type="entry name" value="Zn2Cys6_DnaBD"/>
</dbReference>
<feature type="domain" description="Zn(2)-C6 fungal-type" evidence="2">
    <location>
        <begin position="436"/>
        <end position="471"/>
    </location>
</feature>
<feature type="compositionally biased region" description="Low complexity" evidence="1">
    <location>
        <begin position="323"/>
        <end position="333"/>
    </location>
</feature>
<dbReference type="Proteomes" id="UP000092993">
    <property type="component" value="Unassembled WGS sequence"/>
</dbReference>
<dbReference type="PROSITE" id="PS50048">
    <property type="entry name" value="ZN2_CY6_FUNGAL_2"/>
    <property type="match status" value="1"/>
</dbReference>
<feature type="region of interest" description="Disordered" evidence="1">
    <location>
        <begin position="1"/>
        <end position="25"/>
    </location>
</feature>
<feature type="compositionally biased region" description="Polar residues" evidence="1">
    <location>
        <begin position="528"/>
        <end position="542"/>
    </location>
</feature>
<keyword evidence="4" id="KW-1185">Reference proteome</keyword>
<evidence type="ECO:0000313" key="4">
    <source>
        <dbReference type="Proteomes" id="UP000092993"/>
    </source>
</evidence>
<feature type="region of interest" description="Disordered" evidence="1">
    <location>
        <begin position="297"/>
        <end position="354"/>
    </location>
</feature>
<dbReference type="GO" id="GO:0008270">
    <property type="term" value="F:zinc ion binding"/>
    <property type="evidence" value="ECO:0007669"/>
    <property type="project" value="InterPro"/>
</dbReference>
<feature type="compositionally biased region" description="Basic and acidic residues" evidence="1">
    <location>
        <begin position="297"/>
        <end position="320"/>
    </location>
</feature>
<dbReference type="SMART" id="SM00066">
    <property type="entry name" value="GAL4"/>
    <property type="match status" value="1"/>
</dbReference>
<reference evidence="3 4" key="1">
    <citation type="submission" date="2016-03" db="EMBL/GenBank/DDBJ databases">
        <title>Whole genome sequencing of Grifola frondosa 9006-11.</title>
        <authorList>
            <person name="Min B."/>
            <person name="Park H."/>
            <person name="Kim J.-G."/>
            <person name="Cho H."/>
            <person name="Oh Y.-L."/>
            <person name="Kong W.-S."/>
            <person name="Choi I.-G."/>
        </authorList>
    </citation>
    <scope>NUCLEOTIDE SEQUENCE [LARGE SCALE GENOMIC DNA]</scope>
    <source>
        <strain evidence="3 4">9006-11</strain>
    </source>
</reference>
<organism evidence="3 4">
    <name type="scientific">Grifola frondosa</name>
    <name type="common">Maitake</name>
    <name type="synonym">Polyporus frondosus</name>
    <dbReference type="NCBI Taxonomy" id="5627"/>
    <lineage>
        <taxon>Eukaryota</taxon>
        <taxon>Fungi</taxon>
        <taxon>Dikarya</taxon>
        <taxon>Basidiomycota</taxon>
        <taxon>Agaricomycotina</taxon>
        <taxon>Agaricomycetes</taxon>
        <taxon>Polyporales</taxon>
        <taxon>Grifolaceae</taxon>
        <taxon>Grifola</taxon>
    </lineage>
</organism>
<name>A0A1C7MK46_GRIFR</name>
<evidence type="ECO:0000256" key="1">
    <source>
        <dbReference type="SAM" id="MobiDB-lite"/>
    </source>
</evidence>
<evidence type="ECO:0000259" key="2">
    <source>
        <dbReference type="PROSITE" id="PS50048"/>
    </source>
</evidence>